<reference evidence="2" key="1">
    <citation type="journal article" date="2016" name="Nature">
        <title>The genome of the seagrass Zostera marina reveals angiosperm adaptation to the sea.</title>
        <authorList>
            <person name="Olsen J.L."/>
            <person name="Rouze P."/>
            <person name="Verhelst B."/>
            <person name="Lin Y.-C."/>
            <person name="Bayer T."/>
            <person name="Collen J."/>
            <person name="Dattolo E."/>
            <person name="De Paoli E."/>
            <person name="Dittami S."/>
            <person name="Maumus F."/>
            <person name="Michel G."/>
            <person name="Kersting A."/>
            <person name="Lauritano C."/>
            <person name="Lohaus R."/>
            <person name="Toepel M."/>
            <person name="Tonon T."/>
            <person name="Vanneste K."/>
            <person name="Amirebrahimi M."/>
            <person name="Brakel J."/>
            <person name="Bostroem C."/>
            <person name="Chovatia M."/>
            <person name="Grimwood J."/>
            <person name="Jenkins J.W."/>
            <person name="Jueterbock A."/>
            <person name="Mraz A."/>
            <person name="Stam W.T."/>
            <person name="Tice H."/>
            <person name="Bornberg-Bauer E."/>
            <person name="Green P.J."/>
            <person name="Pearson G.A."/>
            <person name="Procaccini G."/>
            <person name="Duarte C.M."/>
            <person name="Schmutz J."/>
            <person name="Reusch T.B.H."/>
            <person name="Van de Peer Y."/>
        </authorList>
    </citation>
    <scope>NUCLEOTIDE SEQUENCE [LARGE SCALE GENOMIC DNA]</scope>
    <source>
        <strain evidence="2">cv. Finnish</strain>
    </source>
</reference>
<name>A0A0K9P293_ZOSMR</name>
<dbReference type="EMBL" id="LFYR01001279">
    <property type="protein sequence ID" value="KMZ63094.1"/>
    <property type="molecule type" value="Genomic_DNA"/>
</dbReference>
<organism evidence="1 2">
    <name type="scientific">Zostera marina</name>
    <name type="common">Eelgrass</name>
    <dbReference type="NCBI Taxonomy" id="29655"/>
    <lineage>
        <taxon>Eukaryota</taxon>
        <taxon>Viridiplantae</taxon>
        <taxon>Streptophyta</taxon>
        <taxon>Embryophyta</taxon>
        <taxon>Tracheophyta</taxon>
        <taxon>Spermatophyta</taxon>
        <taxon>Magnoliopsida</taxon>
        <taxon>Liliopsida</taxon>
        <taxon>Zosteraceae</taxon>
        <taxon>Zostera</taxon>
    </lineage>
</organism>
<sequence length="63" mass="7726">MKFIKYVLRNSPILKVFNVKWRNERVKLSIEKKVDILKELLSFERAFTVKVYFFDPGENYSYF</sequence>
<evidence type="ECO:0000313" key="1">
    <source>
        <dbReference type="EMBL" id="KMZ63094.1"/>
    </source>
</evidence>
<gene>
    <name evidence="1" type="ORF">ZOSMA_42G01350</name>
</gene>
<accession>A0A0K9P293</accession>
<comment type="caution">
    <text evidence="1">The sequence shown here is derived from an EMBL/GenBank/DDBJ whole genome shotgun (WGS) entry which is preliminary data.</text>
</comment>
<proteinExistence type="predicted"/>
<dbReference type="AlphaFoldDB" id="A0A0K9P293"/>
<protein>
    <recommendedName>
        <fullName evidence="3">FBD domain-containing protein</fullName>
    </recommendedName>
</protein>
<evidence type="ECO:0008006" key="3">
    <source>
        <dbReference type="Google" id="ProtNLM"/>
    </source>
</evidence>
<evidence type="ECO:0000313" key="2">
    <source>
        <dbReference type="Proteomes" id="UP000036987"/>
    </source>
</evidence>
<dbReference type="Proteomes" id="UP000036987">
    <property type="component" value="Unassembled WGS sequence"/>
</dbReference>
<keyword evidence="2" id="KW-1185">Reference proteome</keyword>